<evidence type="ECO:0000256" key="1">
    <source>
        <dbReference type="SAM" id="MobiDB-lite"/>
    </source>
</evidence>
<dbReference type="SMART" id="SM00449">
    <property type="entry name" value="SPRY"/>
    <property type="match status" value="1"/>
</dbReference>
<evidence type="ECO:0008006" key="6">
    <source>
        <dbReference type="Google" id="ProtNLM"/>
    </source>
</evidence>
<feature type="domain" description="CTLH" evidence="3">
    <location>
        <begin position="534"/>
        <end position="592"/>
    </location>
</feature>
<dbReference type="AlphaFoldDB" id="A0A0W0F9W4"/>
<dbReference type="Gene3D" id="2.60.120.920">
    <property type="match status" value="1"/>
</dbReference>
<dbReference type="SMART" id="SM00668">
    <property type="entry name" value="CTLH"/>
    <property type="match status" value="1"/>
</dbReference>
<dbReference type="PANTHER" id="PTHR12864">
    <property type="entry name" value="RAN BINDING PROTEIN 9-RELATED"/>
    <property type="match status" value="1"/>
</dbReference>
<sequence length="739" mass="80061">MANRPSRSSSIPIPRNNPSTSPTRNIESVISIPFSTARQRLPSTQGPSHRPNAGAEVDPRGLGLHGSIPGGPASFSTSPVRTTVRSSTQPLPIMARPTPRTTSSFEPRVVRADSSRSFDPTCMPPATPSSSTRRPSFGNHRAASVLRTVPASSNVWTAPATSFSRPSYLEHSAFRHLLQTDGSSSSASFPSRKEEPDPRIYSGAMSPSTDSDDDSNISPPPRDIPTASTSTSAFTPSVISSDQVLKLPTRWSDQFHHPILTLSPDGRELEYQGVGSTDREAAAAARTIEPIPPVCGIYYYEVEIRSKGPKAHISIGFAGREVRTSRLPGWEPHSWGYHGDDGYSFAAEKSGSPYGPTFGLGDIIGCGIDFSTYRAFYTKNGSPLGPVFENVGKGIEIYPSVGLQLPNESVKVNFGHEPFRFDIDYHIQQQRNQAWTNLMLEPIDTAIFKRPDVLPDIGAIATVPVSAPASEEETKRELNKLVLSYLAHHGYVKTAMAFRKQSETISAPSAAVDQDIDMVDDIPGPTPAPSFEADIELRTRIVNSVLERDIDSALTETQRHYPAVLDAEQGLMVFKLRCRKFVELILDAVELKKKMDAMNLVEDGVGSDADGEVDGMSMEVDDDDDDDSVLPSGTMNGSDGIPPTRRNAKSNSATARCEAALNEAITYGQALQVDYKSDSRPEVKAIFKQTFSIVAYEDPLAAGGAVAEVAGHEARVQLANELNQAILREADTPYTGDDI</sequence>
<evidence type="ECO:0000259" key="3">
    <source>
        <dbReference type="PROSITE" id="PS50897"/>
    </source>
</evidence>
<dbReference type="PROSITE" id="PS50897">
    <property type="entry name" value="CTLH"/>
    <property type="match status" value="1"/>
</dbReference>
<dbReference type="PROSITE" id="PS50188">
    <property type="entry name" value="B302_SPRY"/>
    <property type="match status" value="1"/>
</dbReference>
<dbReference type="Pfam" id="PF08513">
    <property type="entry name" value="LisH"/>
    <property type="match status" value="1"/>
</dbReference>
<dbReference type="Proteomes" id="UP000054988">
    <property type="component" value="Unassembled WGS sequence"/>
</dbReference>
<dbReference type="SMART" id="SM00667">
    <property type="entry name" value="LisH"/>
    <property type="match status" value="1"/>
</dbReference>
<dbReference type="InterPro" id="IPR006594">
    <property type="entry name" value="LisH"/>
</dbReference>
<feature type="region of interest" description="Disordered" evidence="1">
    <location>
        <begin position="1"/>
        <end position="58"/>
    </location>
</feature>
<protein>
    <recommendedName>
        <fullName evidence="6">Ran-binding protein</fullName>
    </recommendedName>
</protein>
<dbReference type="InterPro" id="IPR003877">
    <property type="entry name" value="SPRY_dom"/>
</dbReference>
<feature type="region of interest" description="Disordered" evidence="1">
    <location>
        <begin position="622"/>
        <end position="652"/>
    </location>
</feature>
<feature type="domain" description="B30.2/SPRY" evidence="2">
    <location>
        <begin position="229"/>
        <end position="419"/>
    </location>
</feature>
<dbReference type="Pfam" id="PF00622">
    <property type="entry name" value="SPRY"/>
    <property type="match status" value="1"/>
</dbReference>
<feature type="compositionally biased region" description="Polar residues" evidence="1">
    <location>
        <begin position="180"/>
        <end position="189"/>
    </location>
</feature>
<feature type="compositionally biased region" description="Polar residues" evidence="1">
    <location>
        <begin position="24"/>
        <end position="47"/>
    </location>
</feature>
<dbReference type="Pfam" id="PF10607">
    <property type="entry name" value="CTLH"/>
    <property type="match status" value="1"/>
</dbReference>
<dbReference type="InterPro" id="IPR013320">
    <property type="entry name" value="ConA-like_dom_sf"/>
</dbReference>
<feature type="region of interest" description="Disordered" evidence="1">
    <location>
        <begin position="71"/>
        <end position="138"/>
    </location>
</feature>
<gene>
    <name evidence="4" type="ORF">WG66_14414</name>
</gene>
<feature type="region of interest" description="Disordered" evidence="1">
    <location>
        <begin position="180"/>
        <end position="235"/>
    </location>
</feature>
<dbReference type="InterPro" id="IPR001870">
    <property type="entry name" value="B30.2/SPRY"/>
</dbReference>
<evidence type="ECO:0000313" key="5">
    <source>
        <dbReference type="Proteomes" id="UP000054988"/>
    </source>
</evidence>
<feature type="compositionally biased region" description="Low complexity" evidence="1">
    <location>
        <begin position="224"/>
        <end position="235"/>
    </location>
</feature>
<dbReference type="EMBL" id="LATX01002192">
    <property type="protein sequence ID" value="KTB33086.1"/>
    <property type="molecule type" value="Genomic_DNA"/>
</dbReference>
<dbReference type="eggNOG" id="KOG1477">
    <property type="taxonomic scope" value="Eukaryota"/>
</dbReference>
<dbReference type="InterPro" id="IPR006595">
    <property type="entry name" value="CTLH_C"/>
</dbReference>
<feature type="compositionally biased region" description="Low complexity" evidence="1">
    <location>
        <begin position="76"/>
        <end position="88"/>
    </location>
</feature>
<comment type="caution">
    <text evidence="4">The sequence shown here is derived from an EMBL/GenBank/DDBJ whole genome shotgun (WGS) entry which is preliminary data.</text>
</comment>
<organism evidence="4 5">
    <name type="scientific">Moniliophthora roreri</name>
    <name type="common">Frosty pod rot fungus</name>
    <name type="synonym">Monilia roreri</name>
    <dbReference type="NCBI Taxonomy" id="221103"/>
    <lineage>
        <taxon>Eukaryota</taxon>
        <taxon>Fungi</taxon>
        <taxon>Dikarya</taxon>
        <taxon>Basidiomycota</taxon>
        <taxon>Agaricomycotina</taxon>
        <taxon>Agaricomycetes</taxon>
        <taxon>Agaricomycetidae</taxon>
        <taxon>Agaricales</taxon>
        <taxon>Marasmiineae</taxon>
        <taxon>Marasmiaceae</taxon>
        <taxon>Moniliophthora</taxon>
    </lineage>
</organism>
<proteinExistence type="predicted"/>
<evidence type="ECO:0000259" key="2">
    <source>
        <dbReference type="PROSITE" id="PS50188"/>
    </source>
</evidence>
<dbReference type="PROSITE" id="PS50896">
    <property type="entry name" value="LISH"/>
    <property type="match status" value="1"/>
</dbReference>
<accession>A0A0W0F9W4</accession>
<reference evidence="4 5" key="1">
    <citation type="submission" date="2015-12" db="EMBL/GenBank/DDBJ databases">
        <title>Draft genome sequence of Moniliophthora roreri, the causal agent of frosty pod rot of cacao.</title>
        <authorList>
            <person name="Aime M.C."/>
            <person name="Diaz-Valderrama J.R."/>
            <person name="Kijpornyongpan T."/>
            <person name="Phillips-Mora W."/>
        </authorList>
    </citation>
    <scope>NUCLEOTIDE SEQUENCE [LARGE SCALE GENOMIC DNA]</scope>
    <source>
        <strain evidence="4 5">MCA 2952</strain>
    </source>
</reference>
<feature type="compositionally biased region" description="Low complexity" evidence="1">
    <location>
        <begin position="1"/>
        <end position="23"/>
    </location>
</feature>
<dbReference type="CDD" id="cd12909">
    <property type="entry name" value="SPRY_RanBP9_10"/>
    <property type="match status" value="1"/>
</dbReference>
<dbReference type="InterPro" id="IPR024964">
    <property type="entry name" value="CTLH/CRA"/>
</dbReference>
<dbReference type="InterPro" id="IPR050618">
    <property type="entry name" value="Ubq-SigPath_Reg"/>
</dbReference>
<dbReference type="InterPro" id="IPR043136">
    <property type="entry name" value="B30.2/SPRY_sf"/>
</dbReference>
<name>A0A0W0F9W4_MONRR</name>
<dbReference type="InterPro" id="IPR035782">
    <property type="entry name" value="SPRY_RanBP9/10"/>
</dbReference>
<evidence type="ECO:0000313" key="4">
    <source>
        <dbReference type="EMBL" id="KTB33086.1"/>
    </source>
</evidence>
<dbReference type="SUPFAM" id="SSF49899">
    <property type="entry name" value="Concanavalin A-like lectins/glucanases"/>
    <property type="match status" value="1"/>
</dbReference>